<dbReference type="InterPro" id="IPR017853">
    <property type="entry name" value="GH"/>
</dbReference>
<comment type="catalytic activity">
    <reaction evidence="1 9">
        <text>Transfers a segment of a (1-&gt;4)-alpha-D-glucan chain to a primary hydroxy group in a similar glucan chain.</text>
        <dbReference type="EC" id="2.4.1.18"/>
    </reaction>
</comment>
<feature type="active site" description="Proton donor" evidence="9 10">
    <location>
        <position position="463"/>
    </location>
</feature>
<dbReference type="OrthoDB" id="9800174at2"/>
<dbReference type="InterPro" id="IPR004193">
    <property type="entry name" value="Glyco_hydro_13_N"/>
</dbReference>
<dbReference type="EC" id="2.4.1.18" evidence="9"/>
<sequence length="733" mass="86402">MGTMLDDEMLKIVKAEHHDPFSILGIHKLNEKEIVIRTFHPFAESIEIMNLNTKTKRKYKMKKIHPGGLFERVLKRKTFFKYEFLYKDKDNNIWQSRDPYSFLPVISDYDLYLFNEGNNHKIYEKLGAHPMEIDGAKGTYFAVWAPNAKRVSVVGNFNNWDGRIHQMRVLGSSGVWEIFIPLVQEGDTYKFEIKTKDNNILLKADPYAFYTELRPNNASIVYDFHKKYVWKDKDWLKRRRETNWFEKPISIYEVHLGSWKKKNGNEFMNYRELAHELVNYVKEHNYTHIEILPILEHPLDESWGYQVTGYFSPTSRYGKPEDFMYFVDYMHQNNIGVILDWVPGHFPKDAHGLGKFDGTALYEHMDPRLGEHPDWGTYVFNYGRNEVKNFLISNALYWLDKFHIDGLRVDAVASMLYLDFSRKDGEWVPNVFGGRENLEAIDFVKYFNTVTHQYFPGILTIAEESTAWPGVSKPVDFGGLGFSMKWNMGWMNDSLRYIERDPLYRKFHQDELTFSMVYAFAENYILVLSHDEVVHGKGSMINKMPGDYWQKFANLRLFYSYMFAHPGKKLLFMGNDIAQFNEWNCKKSLDWNLLDFDSHRKMLQLITDLNTLYKKNPALYELDHSPDGFEWIDYNDRENSVISFIRKGKNSDELIVAIFNFTPVVRYNYKIGVPRAGFYKEILNTDSEIYWGSNVGNQGGLYAEKIPFHGRDFSINLTLPPLAGIYFKWQKEK</sequence>
<evidence type="ECO:0000256" key="6">
    <source>
        <dbReference type="ARBA" id="ARBA00022679"/>
    </source>
</evidence>
<dbReference type="InterPro" id="IPR013780">
    <property type="entry name" value="Glyco_hydro_b"/>
</dbReference>
<dbReference type="FunFam" id="3.20.20.80:FF:000003">
    <property type="entry name" value="1,4-alpha-glucan branching enzyme GlgB"/>
    <property type="match status" value="1"/>
</dbReference>
<dbReference type="SUPFAM" id="SSF51011">
    <property type="entry name" value="Glycosyl hydrolase domain"/>
    <property type="match status" value="1"/>
</dbReference>
<evidence type="ECO:0000256" key="2">
    <source>
        <dbReference type="ARBA" id="ARBA00004964"/>
    </source>
</evidence>
<dbReference type="RefSeq" id="WP_072864394.1">
    <property type="nucleotide sequence ID" value="NZ_FQUI01000015.1"/>
</dbReference>
<keyword evidence="5 9" id="KW-0328">Glycosyltransferase</keyword>
<reference evidence="12" key="1">
    <citation type="submission" date="2016-11" db="EMBL/GenBank/DDBJ databases">
        <authorList>
            <person name="Varghese N."/>
            <person name="Submissions S."/>
        </authorList>
    </citation>
    <scope>NUCLEOTIDE SEQUENCE [LARGE SCALE GENOMIC DNA]</scope>
    <source>
        <strain evidence="12">DSM 16785</strain>
    </source>
</reference>
<evidence type="ECO:0000256" key="9">
    <source>
        <dbReference type="HAMAP-Rule" id="MF_00685"/>
    </source>
</evidence>
<dbReference type="FunFam" id="2.60.40.1180:FF:000002">
    <property type="entry name" value="1,4-alpha-glucan branching enzyme GlgB"/>
    <property type="match status" value="1"/>
</dbReference>
<evidence type="ECO:0000313" key="13">
    <source>
        <dbReference type="Proteomes" id="UP000184334"/>
    </source>
</evidence>
<dbReference type="InterPro" id="IPR013783">
    <property type="entry name" value="Ig-like_fold"/>
</dbReference>
<comment type="similarity">
    <text evidence="3 9">Belongs to the glycosyl hydrolase 13 family. GlgB subfamily.</text>
</comment>
<dbReference type="CDD" id="cd11322">
    <property type="entry name" value="AmyAc_Glg_BE"/>
    <property type="match status" value="1"/>
</dbReference>
<proteinExistence type="inferred from homology"/>
<keyword evidence="6 9" id="KW-0808">Transferase</keyword>
<name>A0A1M4WE36_MARH1</name>
<dbReference type="GO" id="GO:0043169">
    <property type="term" value="F:cation binding"/>
    <property type="evidence" value="ECO:0007669"/>
    <property type="project" value="InterPro"/>
</dbReference>
<comment type="subunit">
    <text evidence="9">Monomer.</text>
</comment>
<dbReference type="InterPro" id="IPR044143">
    <property type="entry name" value="GlgB_N_E_set_prok"/>
</dbReference>
<dbReference type="STRING" id="1122195.SAMN02745164_01162"/>
<dbReference type="InterPro" id="IPR006407">
    <property type="entry name" value="GlgB"/>
</dbReference>
<dbReference type="InterPro" id="IPR037439">
    <property type="entry name" value="Branching_enzy"/>
</dbReference>
<dbReference type="NCBIfam" id="NF003811">
    <property type="entry name" value="PRK05402.1"/>
    <property type="match status" value="1"/>
</dbReference>
<dbReference type="InterPro" id="IPR006048">
    <property type="entry name" value="A-amylase/branching_C"/>
</dbReference>
<dbReference type="AlphaFoldDB" id="A0A1M4WE36"/>
<dbReference type="GO" id="GO:0005829">
    <property type="term" value="C:cytosol"/>
    <property type="evidence" value="ECO:0007669"/>
    <property type="project" value="TreeGrafter"/>
</dbReference>
<dbReference type="SUPFAM" id="SSF81296">
    <property type="entry name" value="E set domains"/>
    <property type="match status" value="1"/>
</dbReference>
<dbReference type="Pfam" id="PF02806">
    <property type="entry name" value="Alpha-amylase_C"/>
    <property type="match status" value="1"/>
</dbReference>
<gene>
    <name evidence="9" type="primary">glgB</name>
    <name evidence="12" type="ORF">SAMN02745164_01162</name>
</gene>
<dbReference type="PANTHER" id="PTHR43651">
    <property type="entry name" value="1,4-ALPHA-GLUCAN-BRANCHING ENZYME"/>
    <property type="match status" value="1"/>
</dbReference>
<dbReference type="Gene3D" id="3.20.20.80">
    <property type="entry name" value="Glycosidases"/>
    <property type="match status" value="1"/>
</dbReference>
<dbReference type="SUPFAM" id="SSF51445">
    <property type="entry name" value="(Trans)glycosidases"/>
    <property type="match status" value="1"/>
</dbReference>
<dbReference type="NCBIfam" id="TIGR01515">
    <property type="entry name" value="branching_enzym"/>
    <property type="match status" value="1"/>
</dbReference>
<evidence type="ECO:0000259" key="11">
    <source>
        <dbReference type="SMART" id="SM00642"/>
    </source>
</evidence>
<accession>A0A1M4WE36</accession>
<dbReference type="Pfam" id="PF00128">
    <property type="entry name" value="Alpha-amylase"/>
    <property type="match status" value="1"/>
</dbReference>
<evidence type="ECO:0000256" key="10">
    <source>
        <dbReference type="PIRSR" id="PIRSR000463-1"/>
    </source>
</evidence>
<feature type="active site" description="Nucleophile" evidence="9 10">
    <location>
        <position position="410"/>
    </location>
</feature>
<dbReference type="Proteomes" id="UP000184334">
    <property type="component" value="Unassembled WGS sequence"/>
</dbReference>
<dbReference type="InterPro" id="IPR006047">
    <property type="entry name" value="GH13_cat_dom"/>
</dbReference>
<dbReference type="CDD" id="cd02855">
    <property type="entry name" value="E_set_GBE_prok_N"/>
    <property type="match status" value="1"/>
</dbReference>
<dbReference type="NCBIfam" id="NF008967">
    <property type="entry name" value="PRK12313.1"/>
    <property type="match status" value="1"/>
</dbReference>
<dbReference type="PANTHER" id="PTHR43651:SF3">
    <property type="entry name" value="1,4-ALPHA-GLUCAN-BRANCHING ENZYME"/>
    <property type="match status" value="1"/>
</dbReference>
<dbReference type="UniPathway" id="UPA00164"/>
<dbReference type="PIRSF" id="PIRSF000463">
    <property type="entry name" value="GlgB"/>
    <property type="match status" value="1"/>
</dbReference>
<evidence type="ECO:0000256" key="4">
    <source>
        <dbReference type="ARBA" id="ARBA00022600"/>
    </source>
</evidence>
<evidence type="ECO:0000256" key="7">
    <source>
        <dbReference type="ARBA" id="ARBA00023056"/>
    </source>
</evidence>
<evidence type="ECO:0000256" key="3">
    <source>
        <dbReference type="ARBA" id="ARBA00009000"/>
    </source>
</evidence>
<dbReference type="InterPro" id="IPR014756">
    <property type="entry name" value="Ig_E-set"/>
</dbReference>
<keyword evidence="13" id="KW-1185">Reference proteome</keyword>
<dbReference type="Gene3D" id="2.60.40.10">
    <property type="entry name" value="Immunoglobulins"/>
    <property type="match status" value="2"/>
</dbReference>
<comment type="function">
    <text evidence="9">Catalyzes the formation of the alpha-1,6-glucosidic linkages in glycogen by scission of a 1,4-alpha-linked oligosaccharide from growing alpha-1,4-glucan chains and the subsequent attachment of the oligosaccharide to the alpha-1,6 position.</text>
</comment>
<keyword evidence="4 9" id="KW-0321">Glycogen metabolism</keyword>
<dbReference type="GO" id="GO:0004553">
    <property type="term" value="F:hydrolase activity, hydrolyzing O-glycosyl compounds"/>
    <property type="evidence" value="ECO:0007669"/>
    <property type="project" value="InterPro"/>
</dbReference>
<keyword evidence="7 9" id="KW-0320">Glycogen biosynthesis</keyword>
<dbReference type="HAMAP" id="MF_00685">
    <property type="entry name" value="GlgB"/>
    <property type="match status" value="1"/>
</dbReference>
<evidence type="ECO:0000256" key="1">
    <source>
        <dbReference type="ARBA" id="ARBA00000826"/>
    </source>
</evidence>
<dbReference type="GO" id="GO:0003844">
    <property type="term" value="F:1,4-alpha-glucan branching enzyme activity"/>
    <property type="evidence" value="ECO:0007669"/>
    <property type="project" value="UniProtKB-UniRule"/>
</dbReference>
<dbReference type="Pfam" id="PF02922">
    <property type="entry name" value="CBM_48"/>
    <property type="match status" value="1"/>
</dbReference>
<protein>
    <recommendedName>
        <fullName evidence="9">1,4-alpha-glucan branching enzyme GlgB</fullName>
        <ecNumber evidence="9">2.4.1.18</ecNumber>
    </recommendedName>
    <alternativeName>
        <fullName evidence="9">1,4-alpha-D-glucan:1,4-alpha-D-glucan 6-glucosyl-transferase</fullName>
    </alternativeName>
    <alternativeName>
        <fullName evidence="9">Alpha-(1-&gt;4)-glucan branching enzyme</fullName>
    </alternativeName>
    <alternativeName>
        <fullName evidence="9">Glycogen branching enzyme</fullName>
        <shortName evidence="9">BE</shortName>
    </alternativeName>
</protein>
<dbReference type="InterPro" id="IPR054169">
    <property type="entry name" value="GlgB_N"/>
</dbReference>
<comment type="pathway">
    <text evidence="2 9">Glycan biosynthesis; glycogen biosynthesis.</text>
</comment>
<dbReference type="GO" id="GO:0005978">
    <property type="term" value="P:glycogen biosynthetic process"/>
    <property type="evidence" value="ECO:0007669"/>
    <property type="project" value="UniProtKB-UniRule"/>
</dbReference>
<comment type="caution">
    <text evidence="12">The sequence shown here is derived from an EMBL/GenBank/DDBJ whole genome shotgun (WGS) entry which is preliminary data.</text>
</comment>
<evidence type="ECO:0000256" key="5">
    <source>
        <dbReference type="ARBA" id="ARBA00022676"/>
    </source>
</evidence>
<evidence type="ECO:0000313" key="12">
    <source>
        <dbReference type="EMBL" id="SHE79333.1"/>
    </source>
</evidence>
<keyword evidence="8 9" id="KW-0119">Carbohydrate metabolism</keyword>
<dbReference type="Pfam" id="PF22019">
    <property type="entry name" value="GlgB_N"/>
    <property type="match status" value="1"/>
</dbReference>
<evidence type="ECO:0000256" key="8">
    <source>
        <dbReference type="ARBA" id="ARBA00023277"/>
    </source>
</evidence>
<organism evidence="12 13">
    <name type="scientific">Marinitoga hydrogenitolerans (strain DSM 16785 / JCM 12826 / AT1271)</name>
    <dbReference type="NCBI Taxonomy" id="1122195"/>
    <lineage>
        <taxon>Bacteria</taxon>
        <taxon>Thermotogati</taxon>
        <taxon>Thermotogota</taxon>
        <taxon>Thermotogae</taxon>
        <taxon>Petrotogales</taxon>
        <taxon>Petrotogaceae</taxon>
        <taxon>Marinitoga</taxon>
    </lineage>
</organism>
<dbReference type="FunFam" id="2.60.40.10:FF:000169">
    <property type="entry name" value="1,4-alpha-glucan branching enzyme GlgB"/>
    <property type="match status" value="1"/>
</dbReference>
<dbReference type="SMART" id="SM00642">
    <property type="entry name" value="Aamy"/>
    <property type="match status" value="1"/>
</dbReference>
<dbReference type="Gene3D" id="2.60.40.1180">
    <property type="entry name" value="Golgi alpha-mannosidase II"/>
    <property type="match status" value="1"/>
</dbReference>
<dbReference type="EMBL" id="FQUI01000015">
    <property type="protein sequence ID" value="SHE79333.1"/>
    <property type="molecule type" value="Genomic_DNA"/>
</dbReference>
<feature type="domain" description="Glycosyl hydrolase family 13 catalytic" evidence="11">
    <location>
        <begin position="253"/>
        <end position="606"/>
    </location>
</feature>